<keyword evidence="5 10" id="KW-1278">Translocase</keyword>
<evidence type="ECO:0000256" key="1">
    <source>
        <dbReference type="ARBA" id="ARBA00001966"/>
    </source>
</evidence>
<dbReference type="HOGENOM" id="CLU_000422_11_6_5"/>
<dbReference type="Gene3D" id="3.30.70.20">
    <property type="match status" value="1"/>
</dbReference>
<dbReference type="eggNOG" id="COG1034">
    <property type="taxonomic scope" value="Bacteria"/>
</dbReference>
<dbReference type="EC" id="7.1.1.-" evidence="10"/>
<evidence type="ECO:0000259" key="13">
    <source>
        <dbReference type="PROSITE" id="PS51839"/>
    </source>
</evidence>
<dbReference type="GO" id="GO:0051539">
    <property type="term" value="F:4 iron, 4 sulfur cluster binding"/>
    <property type="evidence" value="ECO:0007669"/>
    <property type="project" value="UniProtKB-KW"/>
</dbReference>
<dbReference type="GO" id="GO:0046872">
    <property type="term" value="F:metal ion binding"/>
    <property type="evidence" value="ECO:0007669"/>
    <property type="project" value="UniProtKB-UniRule"/>
</dbReference>
<comment type="cofactor">
    <cofactor evidence="1 10">
        <name>[4Fe-4S] cluster</name>
        <dbReference type="ChEBI" id="CHEBI:49883"/>
    </cofactor>
</comment>
<evidence type="ECO:0000256" key="9">
    <source>
        <dbReference type="ARBA" id="ARBA00047712"/>
    </source>
</evidence>
<feature type="domain" description="2Fe-2S ferredoxin-type" evidence="11">
    <location>
        <begin position="5"/>
        <end position="90"/>
    </location>
</feature>
<dbReference type="GO" id="GO:0016651">
    <property type="term" value="F:oxidoreductase activity, acting on NAD(P)H"/>
    <property type="evidence" value="ECO:0007669"/>
    <property type="project" value="InterPro"/>
</dbReference>
<dbReference type="Pfam" id="PF13510">
    <property type="entry name" value="Fer2_4"/>
    <property type="match status" value="1"/>
</dbReference>
<dbReference type="InterPro" id="IPR001041">
    <property type="entry name" value="2Fe-2S_ferredoxin-type"/>
</dbReference>
<organism evidence="14 15">
    <name type="scientific">Pseudooceanicola batsensis (strain ATCC BAA-863 / DSM 15984 / KCTC 12145 / HTCC2597)</name>
    <name type="common">Oceanicola batsensis</name>
    <dbReference type="NCBI Taxonomy" id="252305"/>
    <lineage>
        <taxon>Bacteria</taxon>
        <taxon>Pseudomonadati</taxon>
        <taxon>Pseudomonadota</taxon>
        <taxon>Alphaproteobacteria</taxon>
        <taxon>Rhodobacterales</taxon>
        <taxon>Paracoccaceae</taxon>
        <taxon>Pseudooceanicola</taxon>
    </lineage>
</organism>
<dbReference type="FunFam" id="3.10.20.740:FF:000001">
    <property type="entry name" value="NADH-quinone oxidoreductase subunit G"/>
    <property type="match status" value="1"/>
</dbReference>
<comment type="similarity">
    <text evidence="2 10">Belongs to the complex I 75 kDa subunit family.</text>
</comment>
<keyword evidence="14" id="KW-0560">Oxidoreductase</keyword>
<evidence type="ECO:0000256" key="8">
    <source>
        <dbReference type="ARBA" id="ARBA00023027"/>
    </source>
</evidence>
<dbReference type="PROSITE" id="PS51839">
    <property type="entry name" value="4FE4S_HC3"/>
    <property type="match status" value="1"/>
</dbReference>
<evidence type="ECO:0000259" key="11">
    <source>
        <dbReference type="PROSITE" id="PS51085"/>
    </source>
</evidence>
<dbReference type="Pfam" id="PF22151">
    <property type="entry name" value="Fer4_NDSU1"/>
    <property type="match status" value="1"/>
</dbReference>
<comment type="cofactor">
    <cofactor evidence="10">
        <name>[2Fe-2S] cluster</name>
        <dbReference type="ChEBI" id="CHEBI:190135"/>
    </cofactor>
    <text evidence="10">Binds 1 [2Fe-2S] cluster per subunit.</text>
</comment>
<dbReference type="SUPFAM" id="SSF54292">
    <property type="entry name" value="2Fe-2S ferredoxin-like"/>
    <property type="match status" value="1"/>
</dbReference>
<dbReference type="PROSITE" id="PS00641">
    <property type="entry name" value="COMPLEX1_75K_1"/>
    <property type="match status" value="1"/>
</dbReference>
<dbReference type="FunFam" id="3.30.70.20:FF:000002">
    <property type="entry name" value="NADH-ubiquinone oxidoreductase 75 kDa subunit"/>
    <property type="match status" value="1"/>
</dbReference>
<dbReference type="Gene3D" id="3.10.20.740">
    <property type="match status" value="1"/>
</dbReference>
<sequence>MSDLRKIIIDDQEVEVDPKLTLIQACEQVGIEVPRFCYHERLSIAGNCRMCLVEVVGGPPKPAASCAMQVKDLRPGPEGAPPVIRTNSPMVKKAREGVMEFLLINHPLDCPICDQGGECDLQDQAMAYGVDFSRYREPKRAVDDLNLGPLVETHMTRCISCTRCVRFTTEVAGIHQMGQTGRGEDAEITSYLNQTLESELQGNIIDLCPVGALVSKPYAFTARPWELTKTETIDVMDALGSSIRVDTKGREVMRILPRNHDGVNEEWISDKTRFVWDGLRRQRLDRPYVRENGKLRPATWPEALTRAAEAIKGKKVAGLIGDLVPVEAAFALKQMVEGLGGSVECRTDGAKLPAGNRSAYVGTATIEDIDTANGILLIGCNPRAEAPVLNARIRKAWINGATVGVIGEDVDLTFDTHHFGSDRAALAEHVKTARSEPVGEDERGIVIVGQGALREADGEAVLAAAMEIAEARKAKLLILHTAASRVGAMDIGAVTEGGISAAIDGAEVIYNLGADEVEIGEGAFVIYQGSHGDRGAHRADVILPSAAYTEENGLFVNTEGRPQLALRAGFAPGEAKENWAILRALSAEIGEALPFDSMAQLRKALIEAVPHLKKIDQVPENDWTALPGGELGDATFVNAVKDHYLTNPIARASEIMAELSSNAASRVPPRVAAE</sequence>
<dbReference type="Pfam" id="PF00384">
    <property type="entry name" value="Molybdopterin"/>
    <property type="match status" value="1"/>
</dbReference>
<keyword evidence="4 10" id="KW-0479">Metal-binding</keyword>
<dbReference type="SUPFAM" id="SSF53706">
    <property type="entry name" value="Formate dehydrogenase/DMSO reductase, domains 1-3"/>
    <property type="match status" value="1"/>
</dbReference>
<dbReference type="Gene3D" id="3.40.50.740">
    <property type="match status" value="1"/>
</dbReference>
<gene>
    <name evidence="14" type="ORF">OB2597_00300</name>
</gene>
<dbReference type="InterPro" id="IPR015405">
    <property type="entry name" value="NDUFS1-like_C"/>
</dbReference>
<accession>A3U1N0</accession>
<dbReference type="RefSeq" id="WP_009804314.1">
    <property type="nucleotide sequence ID" value="NZ_CH724131.1"/>
</dbReference>
<comment type="function">
    <text evidence="10">NDH-1 shuttles electrons from NADH, via FMN and iron-sulfur (Fe-S) centers, to quinones in the respiratory chain. Couples the redox reaction to proton translocation (for every two electrons transferred, four hydrogen ions are translocated across the cytoplasmic membrane), and thus conserves the redox energy in a proton gradient.</text>
</comment>
<dbReference type="PROSITE" id="PS00643">
    <property type="entry name" value="COMPLEX1_75K_3"/>
    <property type="match status" value="1"/>
</dbReference>
<keyword evidence="8 10" id="KW-0520">NAD</keyword>
<dbReference type="GO" id="GO:0051537">
    <property type="term" value="F:2 iron, 2 sulfur cluster binding"/>
    <property type="evidence" value="ECO:0007669"/>
    <property type="project" value="UniProtKB-UniRule"/>
</dbReference>
<dbReference type="PROSITE" id="PS51085">
    <property type="entry name" value="2FE2S_FER_2"/>
    <property type="match status" value="1"/>
</dbReference>
<name>A3U1N0_PSEBH</name>
<dbReference type="AlphaFoldDB" id="A3U1N0"/>
<dbReference type="PROSITE" id="PS00642">
    <property type="entry name" value="COMPLEX1_75K_2"/>
    <property type="match status" value="1"/>
</dbReference>
<dbReference type="SMART" id="SM00929">
    <property type="entry name" value="NADH-G_4Fe-4S_3"/>
    <property type="match status" value="1"/>
</dbReference>
<dbReference type="Pfam" id="PF22117">
    <property type="entry name" value="Fer4_Nqo3"/>
    <property type="match status" value="1"/>
</dbReference>
<dbReference type="InterPro" id="IPR036010">
    <property type="entry name" value="2Fe-2S_ferredoxin-like_sf"/>
</dbReference>
<proteinExistence type="inferred from homology"/>
<keyword evidence="3 10" id="KW-0004">4Fe-4S</keyword>
<keyword evidence="15" id="KW-1185">Reference proteome</keyword>
<dbReference type="InterPro" id="IPR050123">
    <property type="entry name" value="Prok_molybdopt-oxidoreductase"/>
</dbReference>
<dbReference type="Proteomes" id="UP000004318">
    <property type="component" value="Unassembled WGS sequence"/>
</dbReference>
<dbReference type="Pfam" id="PF09326">
    <property type="entry name" value="NADH_dhqG_C"/>
    <property type="match status" value="1"/>
</dbReference>
<dbReference type="PANTHER" id="PTHR43105">
    <property type="entry name" value="RESPIRATORY NITRATE REDUCTASE"/>
    <property type="match status" value="1"/>
</dbReference>
<evidence type="ECO:0000256" key="3">
    <source>
        <dbReference type="ARBA" id="ARBA00022485"/>
    </source>
</evidence>
<dbReference type="GO" id="GO:0048038">
    <property type="term" value="F:quinone binding"/>
    <property type="evidence" value="ECO:0007669"/>
    <property type="project" value="UniProtKB-UniRule"/>
</dbReference>
<evidence type="ECO:0000256" key="2">
    <source>
        <dbReference type="ARBA" id="ARBA00005404"/>
    </source>
</evidence>
<dbReference type="GO" id="GO:0008137">
    <property type="term" value="F:NADH dehydrogenase (ubiquinone) activity"/>
    <property type="evidence" value="ECO:0007669"/>
    <property type="project" value="UniProtKB-UniRule"/>
</dbReference>
<dbReference type="InterPro" id="IPR006963">
    <property type="entry name" value="Mopterin_OxRdtase_4Fe-4S_dom"/>
</dbReference>
<dbReference type="InterPro" id="IPR010228">
    <property type="entry name" value="NADH_UbQ_OxRdtase_Gsu"/>
</dbReference>
<feature type="domain" description="4Fe-4S His(Cys)3-ligated-type" evidence="13">
    <location>
        <begin position="90"/>
        <end position="129"/>
    </location>
</feature>
<keyword evidence="6 10" id="KW-0408">Iron</keyword>
<evidence type="ECO:0000256" key="10">
    <source>
        <dbReference type="RuleBase" id="RU003525"/>
    </source>
</evidence>
<evidence type="ECO:0000313" key="15">
    <source>
        <dbReference type="Proteomes" id="UP000004318"/>
    </source>
</evidence>
<dbReference type="STRING" id="252305.OB2597_00300"/>
<comment type="caution">
    <text evidence="14">The sequence shown here is derived from an EMBL/GenBank/DDBJ whole genome shotgun (WGS) entry which is preliminary data.</text>
</comment>
<evidence type="ECO:0000256" key="6">
    <source>
        <dbReference type="ARBA" id="ARBA00023004"/>
    </source>
</evidence>
<dbReference type="InterPro" id="IPR019574">
    <property type="entry name" value="NADH_UbQ_OxRdtase_Gsu_4Fe4S-bd"/>
</dbReference>
<dbReference type="Pfam" id="PF10588">
    <property type="entry name" value="NADH-G_4Fe-4S_3"/>
    <property type="match status" value="1"/>
</dbReference>
<evidence type="ECO:0000256" key="7">
    <source>
        <dbReference type="ARBA" id="ARBA00023014"/>
    </source>
</evidence>
<dbReference type="FunFam" id="3.30.200.210:FF:000002">
    <property type="entry name" value="NADH-ubiquinone oxidoreductase 75 kDa subunit"/>
    <property type="match status" value="1"/>
</dbReference>
<evidence type="ECO:0000313" key="14">
    <source>
        <dbReference type="EMBL" id="EAQ01811.1"/>
    </source>
</evidence>
<dbReference type="NCBIfam" id="TIGR01973">
    <property type="entry name" value="NuoG"/>
    <property type="match status" value="1"/>
</dbReference>
<dbReference type="GO" id="GO:0016020">
    <property type="term" value="C:membrane"/>
    <property type="evidence" value="ECO:0007669"/>
    <property type="project" value="InterPro"/>
</dbReference>
<dbReference type="PROSITE" id="PS51669">
    <property type="entry name" value="4FE4S_MOW_BIS_MGD"/>
    <property type="match status" value="1"/>
</dbReference>
<keyword evidence="10" id="KW-0001">2Fe-2S</keyword>
<feature type="domain" description="4Fe-4S Mo/W bis-MGD-type" evidence="12">
    <location>
        <begin position="227"/>
        <end position="283"/>
    </location>
</feature>
<keyword evidence="10" id="KW-0874">Quinone</keyword>
<evidence type="ECO:0000259" key="12">
    <source>
        <dbReference type="PROSITE" id="PS51669"/>
    </source>
</evidence>
<dbReference type="FunFam" id="3.40.50.740:FF:000030">
    <property type="entry name" value="NADH-quinone oxidoreductase"/>
    <property type="match status" value="1"/>
</dbReference>
<dbReference type="InterPro" id="IPR054351">
    <property type="entry name" value="NADH_UbQ_OxRdtase_ferredoxin"/>
</dbReference>
<dbReference type="Gene3D" id="3.30.200.210">
    <property type="match status" value="1"/>
</dbReference>
<protein>
    <recommendedName>
        <fullName evidence="10">NADH-quinone oxidoreductase</fullName>
        <ecNumber evidence="10">7.1.1.-</ecNumber>
    </recommendedName>
</protein>
<keyword evidence="7 10" id="KW-0411">Iron-sulfur</keyword>
<dbReference type="InterPro" id="IPR006656">
    <property type="entry name" value="Mopterin_OxRdtase"/>
</dbReference>
<dbReference type="SUPFAM" id="SSF54862">
    <property type="entry name" value="4Fe-4S ferredoxins"/>
    <property type="match status" value="1"/>
</dbReference>
<dbReference type="EMBL" id="AAMO01000010">
    <property type="protein sequence ID" value="EAQ01811.1"/>
    <property type="molecule type" value="Genomic_DNA"/>
</dbReference>
<dbReference type="PANTHER" id="PTHR43105:SF13">
    <property type="entry name" value="NADH-UBIQUINONE OXIDOREDUCTASE 75 KDA SUBUNIT, MITOCHONDRIAL"/>
    <property type="match status" value="1"/>
</dbReference>
<reference evidence="14" key="1">
    <citation type="journal article" date="2010" name="J. Bacteriol.">
        <title>Genome sequences of Oceanicola granulosus HTCC2516(T) and Oceanicola batsensis HTCC2597(TDelta).</title>
        <authorList>
            <person name="Thrash J.C."/>
            <person name="Cho J.C."/>
            <person name="Vergin K.L."/>
            <person name="Giovannoni S.J."/>
        </authorList>
    </citation>
    <scope>NUCLEOTIDE SEQUENCE [LARGE SCALE GENOMIC DNA]</scope>
    <source>
        <strain evidence="14">HTCC2597</strain>
    </source>
</reference>
<dbReference type="InterPro" id="IPR000283">
    <property type="entry name" value="NADH_UbQ_OxRdtase_75kDa_su_CS"/>
</dbReference>
<dbReference type="OrthoDB" id="9816402at2"/>
<comment type="catalytic activity">
    <reaction evidence="9 10">
        <text>a quinone + NADH + 5 H(+)(in) = a quinol + NAD(+) + 4 H(+)(out)</text>
        <dbReference type="Rhea" id="RHEA:57888"/>
        <dbReference type="ChEBI" id="CHEBI:15378"/>
        <dbReference type="ChEBI" id="CHEBI:24646"/>
        <dbReference type="ChEBI" id="CHEBI:57540"/>
        <dbReference type="ChEBI" id="CHEBI:57945"/>
        <dbReference type="ChEBI" id="CHEBI:132124"/>
    </reaction>
</comment>
<dbReference type="GO" id="GO:0042773">
    <property type="term" value="P:ATP synthesis coupled electron transport"/>
    <property type="evidence" value="ECO:0007669"/>
    <property type="project" value="InterPro"/>
</dbReference>
<dbReference type="CDD" id="cd00207">
    <property type="entry name" value="fer2"/>
    <property type="match status" value="1"/>
</dbReference>
<evidence type="ECO:0000256" key="5">
    <source>
        <dbReference type="ARBA" id="ARBA00022967"/>
    </source>
</evidence>
<evidence type="ECO:0000256" key="4">
    <source>
        <dbReference type="ARBA" id="ARBA00022723"/>
    </source>
</evidence>